<dbReference type="RefSeq" id="WP_090648640.1">
    <property type="nucleotide sequence ID" value="NZ_CBCRYE010000002.1"/>
</dbReference>
<sequence length="106" mass="11592">MSLFAHESLEEVIHGRARLAILAFLSTVGKADFVTLRGEIRISDGNLSQHLKKLDDAGYIQLDKTISAGKPRTIARLTVTGRDAFYDYLDHLQSLLNAVPGRGAQG</sequence>
<protein>
    <submittedName>
        <fullName evidence="2">Transcriptional regulator</fullName>
    </submittedName>
</protein>
<accession>A0A1G4SD98</accession>
<evidence type="ECO:0000313" key="2">
    <source>
        <dbReference type="EMBL" id="SCW67202.1"/>
    </source>
</evidence>
<dbReference type="Gene3D" id="1.10.10.10">
    <property type="entry name" value="Winged helix-like DNA-binding domain superfamily/Winged helix DNA-binding domain"/>
    <property type="match status" value="1"/>
</dbReference>
<proteinExistence type="predicted"/>
<dbReference type="AlphaFoldDB" id="A0A1G4SD98"/>
<gene>
    <name evidence="2" type="ORF">SAMN02927928_2590</name>
</gene>
<dbReference type="STRING" id="260084.SAMN02927928_2590"/>
<dbReference type="OrthoDB" id="5521380at2"/>
<dbReference type="PANTHER" id="PTHR37318:SF1">
    <property type="entry name" value="BSL7504 PROTEIN"/>
    <property type="match status" value="1"/>
</dbReference>
<dbReference type="InterPro" id="IPR027395">
    <property type="entry name" value="WH_DNA-bd_dom"/>
</dbReference>
<organism evidence="2 3">
    <name type="scientific">Asticcacaulis taihuensis</name>
    <dbReference type="NCBI Taxonomy" id="260084"/>
    <lineage>
        <taxon>Bacteria</taxon>
        <taxon>Pseudomonadati</taxon>
        <taxon>Pseudomonadota</taxon>
        <taxon>Alphaproteobacteria</taxon>
        <taxon>Caulobacterales</taxon>
        <taxon>Caulobacteraceae</taxon>
        <taxon>Asticcacaulis</taxon>
    </lineage>
</organism>
<dbReference type="PANTHER" id="PTHR37318">
    <property type="entry name" value="BSL7504 PROTEIN"/>
    <property type="match status" value="1"/>
</dbReference>
<dbReference type="EMBL" id="FMTS01000004">
    <property type="protein sequence ID" value="SCW67202.1"/>
    <property type="molecule type" value="Genomic_DNA"/>
</dbReference>
<dbReference type="InterPro" id="IPR036390">
    <property type="entry name" value="WH_DNA-bd_sf"/>
</dbReference>
<evidence type="ECO:0000313" key="3">
    <source>
        <dbReference type="Proteomes" id="UP000199150"/>
    </source>
</evidence>
<feature type="domain" description="Winged helix DNA-binding" evidence="1">
    <location>
        <begin position="18"/>
        <end position="96"/>
    </location>
</feature>
<keyword evidence="3" id="KW-1185">Reference proteome</keyword>
<dbReference type="InterPro" id="IPR036388">
    <property type="entry name" value="WH-like_DNA-bd_sf"/>
</dbReference>
<dbReference type="Proteomes" id="UP000199150">
    <property type="component" value="Unassembled WGS sequence"/>
</dbReference>
<evidence type="ECO:0000259" key="1">
    <source>
        <dbReference type="Pfam" id="PF13601"/>
    </source>
</evidence>
<name>A0A1G4SD98_9CAUL</name>
<dbReference type="SUPFAM" id="SSF46785">
    <property type="entry name" value="Winged helix' DNA-binding domain"/>
    <property type="match status" value="1"/>
</dbReference>
<reference evidence="3" key="1">
    <citation type="submission" date="2016-10" db="EMBL/GenBank/DDBJ databases">
        <authorList>
            <person name="Varghese N."/>
            <person name="Submissions S."/>
        </authorList>
    </citation>
    <scope>NUCLEOTIDE SEQUENCE [LARGE SCALE GENOMIC DNA]</scope>
    <source>
        <strain evidence="3">CGMCC 1.3431</strain>
    </source>
</reference>
<dbReference type="Pfam" id="PF13601">
    <property type="entry name" value="HTH_34"/>
    <property type="match status" value="1"/>
</dbReference>